<sequence length="115" mass="12937">MLRLNAIPIVFYPTQSGYRGWRDGRKVDDKKKRDIPCTHSLPPTLKTPALLPNRIPKAVIFRISVAFWEVGRIEEGVEGLEEGRRQWGLDKVLVLQKGAEAPAKVRRKPAGRPGA</sequence>
<comment type="caution">
    <text evidence="1">The sequence shown here is derived from an EMBL/GenBank/DDBJ whole genome shotgun (WGS) entry which is preliminary data.</text>
</comment>
<keyword evidence="2" id="KW-1185">Reference proteome</keyword>
<proteinExistence type="predicted"/>
<dbReference type="AlphaFoldDB" id="A0AAV4WRX5"/>
<protein>
    <submittedName>
        <fullName evidence="1">Uncharacterized protein</fullName>
    </submittedName>
</protein>
<reference evidence="1 2" key="1">
    <citation type="submission" date="2021-06" db="EMBL/GenBank/DDBJ databases">
        <title>Caerostris extrusa draft genome.</title>
        <authorList>
            <person name="Kono N."/>
            <person name="Arakawa K."/>
        </authorList>
    </citation>
    <scope>NUCLEOTIDE SEQUENCE [LARGE SCALE GENOMIC DNA]</scope>
</reference>
<gene>
    <name evidence="1" type="ORF">CEXT_676171</name>
</gene>
<name>A0AAV4WRX5_CAEEX</name>
<evidence type="ECO:0000313" key="1">
    <source>
        <dbReference type="EMBL" id="GIY84569.1"/>
    </source>
</evidence>
<dbReference type="Proteomes" id="UP001054945">
    <property type="component" value="Unassembled WGS sequence"/>
</dbReference>
<dbReference type="EMBL" id="BPLR01016531">
    <property type="protein sequence ID" value="GIY84569.1"/>
    <property type="molecule type" value="Genomic_DNA"/>
</dbReference>
<evidence type="ECO:0000313" key="2">
    <source>
        <dbReference type="Proteomes" id="UP001054945"/>
    </source>
</evidence>
<accession>A0AAV4WRX5</accession>
<organism evidence="1 2">
    <name type="scientific">Caerostris extrusa</name>
    <name type="common">Bark spider</name>
    <name type="synonym">Caerostris bankana</name>
    <dbReference type="NCBI Taxonomy" id="172846"/>
    <lineage>
        <taxon>Eukaryota</taxon>
        <taxon>Metazoa</taxon>
        <taxon>Ecdysozoa</taxon>
        <taxon>Arthropoda</taxon>
        <taxon>Chelicerata</taxon>
        <taxon>Arachnida</taxon>
        <taxon>Araneae</taxon>
        <taxon>Araneomorphae</taxon>
        <taxon>Entelegynae</taxon>
        <taxon>Araneoidea</taxon>
        <taxon>Araneidae</taxon>
        <taxon>Caerostris</taxon>
    </lineage>
</organism>